<dbReference type="EMBL" id="KB305458">
    <property type="protein sequence ID" value="ELU01009.1"/>
    <property type="molecule type" value="Genomic_DNA"/>
</dbReference>
<dbReference type="AlphaFoldDB" id="R7U4Y4"/>
<dbReference type="STRING" id="283909.R7U4Y4"/>
<protein>
    <recommendedName>
        <fullName evidence="6">Nucleolar protein 12</fullName>
    </recommendedName>
</protein>
<evidence type="ECO:0000313" key="3">
    <source>
        <dbReference type="EMBL" id="ELU01009.1"/>
    </source>
</evidence>
<dbReference type="Pfam" id="PF09805">
    <property type="entry name" value="Nop25"/>
    <property type="match status" value="1"/>
</dbReference>
<organism evidence="3">
    <name type="scientific">Capitella teleta</name>
    <name type="common">Polychaete worm</name>
    <dbReference type="NCBI Taxonomy" id="283909"/>
    <lineage>
        <taxon>Eukaryota</taxon>
        <taxon>Metazoa</taxon>
        <taxon>Spiralia</taxon>
        <taxon>Lophotrochozoa</taxon>
        <taxon>Annelida</taxon>
        <taxon>Polychaeta</taxon>
        <taxon>Sedentaria</taxon>
        <taxon>Scolecida</taxon>
        <taxon>Capitellidae</taxon>
        <taxon>Capitella</taxon>
    </lineage>
</organism>
<evidence type="ECO:0000256" key="2">
    <source>
        <dbReference type="SAM" id="MobiDB-lite"/>
    </source>
</evidence>
<gene>
    <name evidence="3" type="ORF">CAPTEDRAFT_222129</name>
</gene>
<dbReference type="EnsemblMetazoa" id="CapteT222129">
    <property type="protein sequence ID" value="CapteP222129"/>
    <property type="gene ID" value="CapteG222129"/>
</dbReference>
<evidence type="ECO:0000313" key="5">
    <source>
        <dbReference type="Proteomes" id="UP000014760"/>
    </source>
</evidence>
<evidence type="ECO:0000313" key="4">
    <source>
        <dbReference type="EnsemblMetazoa" id="CapteP222129"/>
    </source>
</evidence>
<feature type="compositionally biased region" description="Basic residues" evidence="2">
    <location>
        <begin position="167"/>
        <end position="179"/>
    </location>
</feature>
<feature type="coiled-coil region" evidence="1">
    <location>
        <begin position="23"/>
        <end position="58"/>
    </location>
</feature>
<reference evidence="4" key="3">
    <citation type="submission" date="2015-06" db="UniProtKB">
        <authorList>
            <consortium name="EnsemblMetazoa"/>
        </authorList>
    </citation>
    <scope>IDENTIFICATION</scope>
</reference>
<proteinExistence type="predicted"/>
<reference evidence="5" key="1">
    <citation type="submission" date="2012-12" db="EMBL/GenBank/DDBJ databases">
        <authorList>
            <person name="Hellsten U."/>
            <person name="Grimwood J."/>
            <person name="Chapman J.A."/>
            <person name="Shapiro H."/>
            <person name="Aerts A."/>
            <person name="Otillar R.P."/>
            <person name="Terry A.Y."/>
            <person name="Boore J.L."/>
            <person name="Simakov O."/>
            <person name="Marletaz F."/>
            <person name="Cho S.-J."/>
            <person name="Edsinger-Gonzales E."/>
            <person name="Havlak P."/>
            <person name="Kuo D.-H."/>
            <person name="Larsson T."/>
            <person name="Lv J."/>
            <person name="Arendt D."/>
            <person name="Savage R."/>
            <person name="Osoegawa K."/>
            <person name="de Jong P."/>
            <person name="Lindberg D.R."/>
            <person name="Seaver E.C."/>
            <person name="Weisblat D.A."/>
            <person name="Putnam N.H."/>
            <person name="Grigoriev I.V."/>
            <person name="Rokhsar D.S."/>
        </authorList>
    </citation>
    <scope>NUCLEOTIDE SEQUENCE</scope>
    <source>
        <strain evidence="5">I ESC-2004</strain>
    </source>
</reference>
<dbReference type="OMA" id="GMDFDPN"/>
<reference evidence="3 5" key="2">
    <citation type="journal article" date="2013" name="Nature">
        <title>Insights into bilaterian evolution from three spiralian genomes.</title>
        <authorList>
            <person name="Simakov O."/>
            <person name="Marletaz F."/>
            <person name="Cho S.J."/>
            <person name="Edsinger-Gonzales E."/>
            <person name="Havlak P."/>
            <person name="Hellsten U."/>
            <person name="Kuo D.H."/>
            <person name="Larsson T."/>
            <person name="Lv J."/>
            <person name="Arendt D."/>
            <person name="Savage R."/>
            <person name="Osoegawa K."/>
            <person name="de Jong P."/>
            <person name="Grimwood J."/>
            <person name="Chapman J.A."/>
            <person name="Shapiro H."/>
            <person name="Aerts A."/>
            <person name="Otillar R.P."/>
            <person name="Terry A.Y."/>
            <person name="Boore J.L."/>
            <person name="Grigoriev I.V."/>
            <person name="Lindberg D.R."/>
            <person name="Seaver E.C."/>
            <person name="Weisblat D.A."/>
            <person name="Putnam N.H."/>
            <person name="Rokhsar D.S."/>
        </authorList>
    </citation>
    <scope>NUCLEOTIDE SEQUENCE</scope>
    <source>
        <strain evidence="3 5">I ESC-2004</strain>
    </source>
</reference>
<dbReference type="HOGENOM" id="CLU_1504858_0_0_1"/>
<dbReference type="EMBL" id="AMQN01009454">
    <property type="status" value="NOT_ANNOTATED_CDS"/>
    <property type="molecule type" value="Genomic_DNA"/>
</dbReference>
<feature type="region of interest" description="Disordered" evidence="2">
    <location>
        <begin position="102"/>
        <end position="179"/>
    </location>
</feature>
<evidence type="ECO:0000256" key="1">
    <source>
        <dbReference type="SAM" id="Coils"/>
    </source>
</evidence>
<dbReference type="Proteomes" id="UP000014760">
    <property type="component" value="Unassembled WGS sequence"/>
</dbReference>
<feature type="compositionally biased region" description="Basic and acidic residues" evidence="2">
    <location>
        <begin position="113"/>
        <end position="124"/>
    </location>
</feature>
<accession>R7U4Y4</accession>
<keyword evidence="1" id="KW-0175">Coiled coil</keyword>
<keyword evidence="5" id="KW-1185">Reference proteome</keyword>
<dbReference type="InterPro" id="IPR019186">
    <property type="entry name" value="Nucleolar_protein_12"/>
</dbReference>
<name>R7U4Y4_CAPTE</name>
<evidence type="ECO:0008006" key="6">
    <source>
        <dbReference type="Google" id="ProtNLM"/>
    </source>
</evidence>
<sequence>MYLLLYNLEFLTGFQKRRAARVKKAQDEKIASLLEEKKRIKEKKREAVEERLRQFEDGTFDDGLGGMATSETFELPSHTVTVTDVADVDYVGASGLMLGVNKAASDDEDEQEDAAKETDKDGKGSKHFRANGSIRRQWNPYKKTRNHWQLSSKNHKKPKTKESYDRMKRKLKKRENKMP</sequence>